<evidence type="ECO:0000256" key="1">
    <source>
        <dbReference type="ARBA" id="ARBA00004613"/>
    </source>
</evidence>
<comment type="caution">
    <text evidence="11">The sequence shown here is derived from an EMBL/GenBank/DDBJ whole genome shotgun (WGS) entry which is preliminary data.</text>
</comment>
<comment type="similarity">
    <text evidence="2 8">Belongs to the polysaccharide lyase 1 family.</text>
</comment>
<dbReference type="InterPro" id="IPR011050">
    <property type="entry name" value="Pectin_lyase_fold/virulence"/>
</dbReference>
<dbReference type="InterPro" id="IPR002022">
    <property type="entry name" value="Pec_lyase"/>
</dbReference>
<name>A0A9P9ABW6_9PEZI</name>
<feature type="signal peptide" evidence="9">
    <location>
        <begin position="1"/>
        <end position="21"/>
    </location>
</feature>
<dbReference type="GO" id="GO:0030570">
    <property type="term" value="F:pectate lyase activity"/>
    <property type="evidence" value="ECO:0007669"/>
    <property type="project" value="InterPro"/>
</dbReference>
<dbReference type="GO" id="GO:0047490">
    <property type="term" value="F:pectin lyase activity"/>
    <property type="evidence" value="ECO:0007669"/>
    <property type="project" value="UniProtKB-EC"/>
</dbReference>
<evidence type="ECO:0000256" key="7">
    <source>
        <dbReference type="ARBA" id="ARBA00039082"/>
    </source>
</evidence>
<keyword evidence="12" id="KW-1185">Reference proteome</keyword>
<dbReference type="Proteomes" id="UP000770015">
    <property type="component" value="Unassembled WGS sequence"/>
</dbReference>
<dbReference type="Pfam" id="PF00544">
    <property type="entry name" value="Pectate_lyase_4"/>
    <property type="match status" value="1"/>
</dbReference>
<dbReference type="GO" id="GO:0000272">
    <property type="term" value="P:polysaccharide catabolic process"/>
    <property type="evidence" value="ECO:0007669"/>
    <property type="project" value="UniProtKB-KW"/>
</dbReference>
<proteinExistence type="inferred from homology"/>
<evidence type="ECO:0000256" key="4">
    <source>
        <dbReference type="ARBA" id="ARBA00022729"/>
    </source>
</evidence>
<evidence type="ECO:0000256" key="2">
    <source>
        <dbReference type="ARBA" id="ARBA00010980"/>
    </source>
</evidence>
<keyword evidence="4 9" id="KW-0732">Signal</keyword>
<comment type="subcellular location">
    <subcellularLocation>
        <location evidence="1 8">Secreted</location>
    </subcellularLocation>
</comment>
<dbReference type="EC" id="4.2.2.10" evidence="7"/>
<dbReference type="PANTHER" id="PTHR31683">
    <property type="entry name" value="PECTATE LYASE 18-RELATED"/>
    <property type="match status" value="1"/>
</dbReference>
<evidence type="ECO:0000313" key="11">
    <source>
        <dbReference type="EMBL" id="KAH6689614.1"/>
    </source>
</evidence>
<keyword evidence="8" id="KW-0119">Carbohydrate metabolism</keyword>
<dbReference type="GO" id="GO:0005576">
    <property type="term" value="C:extracellular region"/>
    <property type="evidence" value="ECO:0007669"/>
    <property type="project" value="UniProtKB-SubCell"/>
</dbReference>
<dbReference type="EMBL" id="JAGSXJ010000007">
    <property type="protein sequence ID" value="KAH6689614.1"/>
    <property type="molecule type" value="Genomic_DNA"/>
</dbReference>
<evidence type="ECO:0000259" key="10">
    <source>
        <dbReference type="SMART" id="SM00656"/>
    </source>
</evidence>
<dbReference type="FunFam" id="2.160.20.10:FF:000003">
    <property type="entry name" value="Pectin lyase F"/>
    <property type="match status" value="1"/>
</dbReference>
<reference evidence="11" key="1">
    <citation type="journal article" date="2021" name="Nat. Commun.">
        <title>Genetic determinants of endophytism in the Arabidopsis root mycobiome.</title>
        <authorList>
            <person name="Mesny F."/>
            <person name="Miyauchi S."/>
            <person name="Thiergart T."/>
            <person name="Pickel B."/>
            <person name="Atanasova L."/>
            <person name="Karlsson M."/>
            <person name="Huettel B."/>
            <person name="Barry K.W."/>
            <person name="Haridas S."/>
            <person name="Chen C."/>
            <person name="Bauer D."/>
            <person name="Andreopoulos W."/>
            <person name="Pangilinan J."/>
            <person name="LaButti K."/>
            <person name="Riley R."/>
            <person name="Lipzen A."/>
            <person name="Clum A."/>
            <person name="Drula E."/>
            <person name="Henrissat B."/>
            <person name="Kohler A."/>
            <person name="Grigoriev I.V."/>
            <person name="Martin F.M."/>
            <person name="Hacquard S."/>
        </authorList>
    </citation>
    <scope>NUCLEOTIDE SEQUENCE</scope>
    <source>
        <strain evidence="11">MPI-SDFR-AT-0117</strain>
    </source>
</reference>
<dbReference type="SUPFAM" id="SSF51126">
    <property type="entry name" value="Pectin lyase-like"/>
    <property type="match status" value="1"/>
</dbReference>
<dbReference type="AlphaFoldDB" id="A0A9P9ABW6"/>
<dbReference type="InterPro" id="IPR045032">
    <property type="entry name" value="PEL"/>
</dbReference>
<comment type="catalytic activity">
    <reaction evidence="6">
        <text>Eliminative cleavage of (1-&gt;4)-alpha-D-galacturonan methyl ester to give oligosaccharides with 4-deoxy-6-O-methyl-alpha-D-galact-4-enuronosyl groups at their non-reducing ends.</text>
        <dbReference type="EC" id="4.2.2.10"/>
    </reaction>
</comment>
<feature type="chain" id="PRO_5040168795" description="pectin lyase" evidence="9">
    <location>
        <begin position="22"/>
        <end position="381"/>
    </location>
</feature>
<dbReference type="PANTHER" id="PTHR31683:SF16">
    <property type="entry name" value="PECTIN LYASE A-RELATED"/>
    <property type="match status" value="1"/>
</dbReference>
<accession>A0A9P9ABW6</accession>
<evidence type="ECO:0000256" key="6">
    <source>
        <dbReference type="ARBA" id="ARBA00036818"/>
    </source>
</evidence>
<keyword evidence="5 8" id="KW-0456">Lyase</keyword>
<sequence length="381" mass="39219">MRASLATLSVALAVNMRSVSAKATGEAQGFAAGVTGGGDAPDVFPKTTAELIAFLGDDEPRNIVIDKEFNFIGTEGTANDSGCAPWGTGPQCQLAISLANDWCGREQPDAPKIASITYDKAGVTPIEVKSNKSLVGKGASASLRGKGLRLSDGVQNVIIQNIAVTDLNPDYVWGGDAISFRGADLVWLDHIHTSKIGRQHIVAGNGGAGRLTISNSVIDGRSEKSAQCSTEHYWNLLLIGQQSDQISLIGNHLRDMSGRGPKVGSGTLVHAVNNVWENIIGHAFETESGTNLVIEGNVFDGVKVPIRAGGGGNIFAANDASAAAQCESAMGRACEVNSLTGAGPFEGADANVLGSVKNAPPAVSASEAKTSVLSKAGTGKL</sequence>
<dbReference type="OrthoDB" id="1637350at2759"/>
<evidence type="ECO:0000256" key="3">
    <source>
        <dbReference type="ARBA" id="ARBA00022525"/>
    </source>
</evidence>
<dbReference type="SMART" id="SM00656">
    <property type="entry name" value="Amb_all"/>
    <property type="match status" value="1"/>
</dbReference>
<evidence type="ECO:0000256" key="8">
    <source>
        <dbReference type="RuleBase" id="RU361173"/>
    </source>
</evidence>
<keyword evidence="8" id="KW-0624">Polysaccharide degradation</keyword>
<dbReference type="InterPro" id="IPR012334">
    <property type="entry name" value="Pectin_lyas_fold"/>
</dbReference>
<organism evidence="11 12">
    <name type="scientific">Plectosphaerella plurivora</name>
    <dbReference type="NCBI Taxonomy" id="936078"/>
    <lineage>
        <taxon>Eukaryota</taxon>
        <taxon>Fungi</taxon>
        <taxon>Dikarya</taxon>
        <taxon>Ascomycota</taxon>
        <taxon>Pezizomycotina</taxon>
        <taxon>Sordariomycetes</taxon>
        <taxon>Hypocreomycetidae</taxon>
        <taxon>Glomerellales</taxon>
        <taxon>Plectosphaerellaceae</taxon>
        <taxon>Plectosphaerella</taxon>
    </lineage>
</organism>
<evidence type="ECO:0000256" key="9">
    <source>
        <dbReference type="SAM" id="SignalP"/>
    </source>
</evidence>
<feature type="domain" description="Pectate lyase" evidence="10">
    <location>
        <begin position="96"/>
        <end position="305"/>
    </location>
</feature>
<dbReference type="Gene3D" id="2.160.20.10">
    <property type="entry name" value="Single-stranded right-handed beta-helix, Pectin lyase-like"/>
    <property type="match status" value="1"/>
</dbReference>
<protein>
    <recommendedName>
        <fullName evidence="7">pectin lyase</fullName>
        <ecNumber evidence="7">4.2.2.10</ecNumber>
    </recommendedName>
</protein>
<evidence type="ECO:0000256" key="5">
    <source>
        <dbReference type="ARBA" id="ARBA00023239"/>
    </source>
</evidence>
<gene>
    <name evidence="11" type="ORF">F5X68DRAFT_221350</name>
</gene>
<evidence type="ECO:0000313" key="12">
    <source>
        <dbReference type="Proteomes" id="UP000770015"/>
    </source>
</evidence>
<keyword evidence="3 8" id="KW-0964">Secreted</keyword>